<evidence type="ECO:0000256" key="1">
    <source>
        <dbReference type="SAM" id="MobiDB-lite"/>
    </source>
</evidence>
<gene>
    <name evidence="2" type="ORF">EXIGLDRAFT_783319</name>
</gene>
<reference evidence="2 3" key="1">
    <citation type="journal article" date="2016" name="Mol. Biol. Evol.">
        <title>Comparative Genomics of Early-Diverging Mushroom-Forming Fungi Provides Insights into the Origins of Lignocellulose Decay Capabilities.</title>
        <authorList>
            <person name="Nagy L.G."/>
            <person name="Riley R."/>
            <person name="Tritt A."/>
            <person name="Adam C."/>
            <person name="Daum C."/>
            <person name="Floudas D."/>
            <person name="Sun H."/>
            <person name="Yadav J.S."/>
            <person name="Pangilinan J."/>
            <person name="Larsson K.H."/>
            <person name="Matsuura K."/>
            <person name="Barry K."/>
            <person name="Labutti K."/>
            <person name="Kuo R."/>
            <person name="Ohm R.A."/>
            <person name="Bhattacharya S.S."/>
            <person name="Shirouzu T."/>
            <person name="Yoshinaga Y."/>
            <person name="Martin F.M."/>
            <person name="Grigoriev I.V."/>
            <person name="Hibbett D.S."/>
        </authorList>
    </citation>
    <scope>NUCLEOTIDE SEQUENCE [LARGE SCALE GENOMIC DNA]</scope>
    <source>
        <strain evidence="2 3">HHB12029</strain>
    </source>
</reference>
<accession>A0A166N4W5</accession>
<dbReference type="OrthoDB" id="3055365at2759"/>
<dbReference type="EMBL" id="KV426774">
    <property type="protein sequence ID" value="KZV78756.1"/>
    <property type="molecule type" value="Genomic_DNA"/>
</dbReference>
<sequence>MLAEDFVTAWQVWQLYDMRRRMLFKGEKPFDISRLDRDLLARMRDLVTTQLHARMEQAMSKSRGPSQPSSSKTYAPAASSSKQEARPSGTKEMLKLKINRAQTVRHVGSSRNPLAKARSSAPTPTRMSAGSTTGRLDARRRLAATPRKDTAALSAAAPRTAAMAARDISASPPTPSVASISAASARSVTTSSVMDDLEHPPAPSAALLDEPHSAPLDDSFATHARPPSPPDDARFANELNRIVTPLKADVWESKLKEAGILDRFHFIPVGLRFGFDIGLEHAAT</sequence>
<dbReference type="InParanoid" id="A0A166N4W5"/>
<evidence type="ECO:0000313" key="3">
    <source>
        <dbReference type="Proteomes" id="UP000077266"/>
    </source>
</evidence>
<keyword evidence="3" id="KW-1185">Reference proteome</keyword>
<feature type="compositionally biased region" description="Low complexity" evidence="1">
    <location>
        <begin position="60"/>
        <end position="72"/>
    </location>
</feature>
<protein>
    <submittedName>
        <fullName evidence="2">Uncharacterized protein</fullName>
    </submittedName>
</protein>
<dbReference type="AlphaFoldDB" id="A0A166N4W5"/>
<name>A0A166N4W5_EXIGL</name>
<feature type="region of interest" description="Disordered" evidence="1">
    <location>
        <begin position="102"/>
        <end position="137"/>
    </location>
</feature>
<proteinExistence type="predicted"/>
<feature type="region of interest" description="Disordered" evidence="1">
    <location>
        <begin position="191"/>
        <end position="232"/>
    </location>
</feature>
<evidence type="ECO:0000313" key="2">
    <source>
        <dbReference type="EMBL" id="KZV78756.1"/>
    </source>
</evidence>
<feature type="compositionally biased region" description="Polar residues" evidence="1">
    <location>
        <begin position="120"/>
        <end position="134"/>
    </location>
</feature>
<organism evidence="2 3">
    <name type="scientific">Exidia glandulosa HHB12029</name>
    <dbReference type="NCBI Taxonomy" id="1314781"/>
    <lineage>
        <taxon>Eukaryota</taxon>
        <taxon>Fungi</taxon>
        <taxon>Dikarya</taxon>
        <taxon>Basidiomycota</taxon>
        <taxon>Agaricomycotina</taxon>
        <taxon>Agaricomycetes</taxon>
        <taxon>Auriculariales</taxon>
        <taxon>Exidiaceae</taxon>
        <taxon>Exidia</taxon>
    </lineage>
</organism>
<dbReference type="Proteomes" id="UP000077266">
    <property type="component" value="Unassembled WGS sequence"/>
</dbReference>
<feature type="non-terminal residue" evidence="2">
    <location>
        <position position="284"/>
    </location>
</feature>
<feature type="region of interest" description="Disordered" evidence="1">
    <location>
        <begin position="56"/>
        <end position="90"/>
    </location>
</feature>